<name>A0A813Y2X3_ADIRI</name>
<dbReference type="Gene3D" id="3.90.176.10">
    <property type="entry name" value="Toxin ADP-ribosyltransferase, Chain A, domain 1"/>
    <property type="match status" value="1"/>
</dbReference>
<dbReference type="SUPFAM" id="SSF52047">
    <property type="entry name" value="RNI-like"/>
    <property type="match status" value="1"/>
</dbReference>
<comment type="caution">
    <text evidence="1">The sequence shown here is derived from an EMBL/GenBank/DDBJ whole genome shotgun (WGS) entry which is preliminary data.</text>
</comment>
<organism evidence="1 2">
    <name type="scientific">Adineta ricciae</name>
    <name type="common">Rotifer</name>
    <dbReference type="NCBI Taxonomy" id="249248"/>
    <lineage>
        <taxon>Eukaryota</taxon>
        <taxon>Metazoa</taxon>
        <taxon>Spiralia</taxon>
        <taxon>Gnathifera</taxon>
        <taxon>Rotifera</taxon>
        <taxon>Eurotatoria</taxon>
        <taxon>Bdelloidea</taxon>
        <taxon>Adinetida</taxon>
        <taxon>Adinetidae</taxon>
        <taxon>Adineta</taxon>
    </lineage>
</organism>
<dbReference type="Proteomes" id="UP000663828">
    <property type="component" value="Unassembled WGS sequence"/>
</dbReference>
<proteinExistence type="predicted"/>
<evidence type="ECO:0000313" key="1">
    <source>
        <dbReference type="EMBL" id="CAF0880462.1"/>
    </source>
</evidence>
<keyword evidence="2" id="KW-1185">Reference proteome</keyword>
<sequence>MDLSKEFTKDKTFIWWLFSSCISTIEVIKHFLGDKGPRTIINVETCSAKDISRHSFHTTENEILLYPARQLKVISSIDFGSQLHIVQLQEVQPLFSLIHIPQAGQAISPLTFISSINSTYINPELKQLIEQYQSNSKITLTGQRLTDQNMYIVVKEALVSKKFEELWIARQPDNFRRCQNFGCEGLSKNTTLKMLTIDQDHLHNGGIQYLASALSRTNNTLESLALERTELTDNGIEYLSEMLKMNRHMKV</sequence>
<gene>
    <name evidence="1" type="ORF">XAT740_LOCUS6971</name>
</gene>
<dbReference type="AlphaFoldDB" id="A0A813Y2X3"/>
<reference evidence="1" key="1">
    <citation type="submission" date="2021-02" db="EMBL/GenBank/DDBJ databases">
        <authorList>
            <person name="Nowell W R."/>
        </authorList>
    </citation>
    <scope>NUCLEOTIDE SEQUENCE</scope>
</reference>
<dbReference type="EMBL" id="CAJNOR010000325">
    <property type="protein sequence ID" value="CAF0880462.1"/>
    <property type="molecule type" value="Genomic_DNA"/>
</dbReference>
<evidence type="ECO:0000313" key="2">
    <source>
        <dbReference type="Proteomes" id="UP000663828"/>
    </source>
</evidence>
<dbReference type="SUPFAM" id="SSF56399">
    <property type="entry name" value="ADP-ribosylation"/>
    <property type="match status" value="1"/>
</dbReference>
<dbReference type="InterPro" id="IPR032675">
    <property type="entry name" value="LRR_dom_sf"/>
</dbReference>
<protein>
    <submittedName>
        <fullName evidence="1">Uncharacterized protein</fullName>
    </submittedName>
</protein>
<accession>A0A813Y2X3</accession>
<dbReference type="Gene3D" id="3.80.10.10">
    <property type="entry name" value="Ribonuclease Inhibitor"/>
    <property type="match status" value="1"/>
</dbReference>